<dbReference type="AlphaFoldDB" id="A0A0W8FVU1"/>
<dbReference type="GO" id="GO:0005829">
    <property type="term" value="C:cytosol"/>
    <property type="evidence" value="ECO:0007669"/>
    <property type="project" value="TreeGrafter"/>
</dbReference>
<dbReference type="FunFam" id="3.40.50.1970:FF:000003">
    <property type="entry name" value="Alcohol dehydrogenase, iron-containing"/>
    <property type="match status" value="1"/>
</dbReference>
<dbReference type="GO" id="GO:0008106">
    <property type="term" value="F:alcohol dehydrogenase (NADP+) activity"/>
    <property type="evidence" value="ECO:0007669"/>
    <property type="project" value="TreeGrafter"/>
</dbReference>
<proteinExistence type="predicted"/>
<evidence type="ECO:0000259" key="3">
    <source>
        <dbReference type="Pfam" id="PF25137"/>
    </source>
</evidence>
<dbReference type="Gene3D" id="1.20.1090.10">
    <property type="entry name" value="Dehydroquinate synthase-like - alpha domain"/>
    <property type="match status" value="1"/>
</dbReference>
<dbReference type="PANTHER" id="PTHR43633:SF1">
    <property type="entry name" value="ALCOHOL DEHYDROGENASE YQHD"/>
    <property type="match status" value="1"/>
</dbReference>
<dbReference type="PROSITE" id="PS00913">
    <property type="entry name" value="ADH_IRON_1"/>
    <property type="match status" value="1"/>
</dbReference>
<dbReference type="CDD" id="cd08187">
    <property type="entry name" value="BDH"/>
    <property type="match status" value="1"/>
</dbReference>
<evidence type="ECO:0000256" key="1">
    <source>
        <dbReference type="ARBA" id="ARBA00023002"/>
    </source>
</evidence>
<dbReference type="InterPro" id="IPR044731">
    <property type="entry name" value="BDH-like"/>
</dbReference>
<dbReference type="Pfam" id="PF00465">
    <property type="entry name" value="Fe-ADH"/>
    <property type="match status" value="1"/>
</dbReference>
<evidence type="ECO:0000259" key="2">
    <source>
        <dbReference type="Pfam" id="PF00465"/>
    </source>
</evidence>
<protein>
    <submittedName>
        <fullName evidence="4">Nadh-dependent butanol dehydrogenase a</fullName>
    </submittedName>
</protein>
<dbReference type="GO" id="GO:1990002">
    <property type="term" value="F:methylglyoxal reductase (NADPH) (acetol producing) activity"/>
    <property type="evidence" value="ECO:0007669"/>
    <property type="project" value="TreeGrafter"/>
</dbReference>
<dbReference type="GO" id="GO:0046872">
    <property type="term" value="F:metal ion binding"/>
    <property type="evidence" value="ECO:0007669"/>
    <property type="project" value="InterPro"/>
</dbReference>
<dbReference type="InterPro" id="IPR018211">
    <property type="entry name" value="ADH_Fe_CS"/>
</dbReference>
<dbReference type="InterPro" id="IPR001670">
    <property type="entry name" value="ADH_Fe/GldA"/>
</dbReference>
<reference evidence="4" key="1">
    <citation type="journal article" date="2015" name="Proc. Natl. Acad. Sci. U.S.A.">
        <title>Networks of energetic and metabolic interactions define dynamics in microbial communities.</title>
        <authorList>
            <person name="Embree M."/>
            <person name="Liu J.K."/>
            <person name="Al-Bassam M.M."/>
            <person name="Zengler K."/>
        </authorList>
    </citation>
    <scope>NUCLEOTIDE SEQUENCE</scope>
</reference>
<dbReference type="Pfam" id="PF25137">
    <property type="entry name" value="ADH_Fe_C"/>
    <property type="match status" value="1"/>
</dbReference>
<dbReference type="EMBL" id="LNQE01000811">
    <property type="protein sequence ID" value="KUG24846.1"/>
    <property type="molecule type" value="Genomic_DNA"/>
</dbReference>
<accession>A0A0W8FVU1</accession>
<dbReference type="PROSITE" id="PS00060">
    <property type="entry name" value="ADH_IRON_2"/>
    <property type="match status" value="1"/>
</dbReference>
<gene>
    <name evidence="4" type="ORF">ASZ90_005339</name>
</gene>
<dbReference type="PANTHER" id="PTHR43633">
    <property type="entry name" value="ALCOHOL DEHYDROGENASE YQHD"/>
    <property type="match status" value="1"/>
</dbReference>
<dbReference type="GO" id="GO:1990362">
    <property type="term" value="F:butanol dehydrogenase (NAD+) activity"/>
    <property type="evidence" value="ECO:0007669"/>
    <property type="project" value="InterPro"/>
</dbReference>
<comment type="caution">
    <text evidence="4">The sequence shown here is derived from an EMBL/GenBank/DDBJ whole genome shotgun (WGS) entry which is preliminary data.</text>
</comment>
<name>A0A0W8FVU1_9ZZZZ</name>
<sequence>MQNFEFVNPTKILFGKGMISKLGKEIKSHSVSKVLLHYGKTSIFKNGVYEQVVETLKANQIKWVELGGVKPNPVLSKVEEGIEICKKEKVDGVLAVGGGSVIDSAKAIAAGVLFEGNIWDAFDDKKRATKGLPIFTVLTLSATASEMNAFAVITKEDENKKWAFSAGYDSYPKVSVIDPSVQMTLPQEQTVNGAVDAISHIFELYFDGTKHTDIQDEIAEGIIRTVMKHVKILLNDPLNYESRAQLAWSATLALNGLNAAGRTWGDWSTHTLEHSLSAYYDIAHGAGLSIMFPAWMKYVYKNDIQKFTRFGRNIFHLEGKDEVVAVESINKIKEFFDEIGSPTSLKQVDINEDAIEKLTENASLRAPVGVLMKLGRDDIRKIFYLALN</sequence>
<organism evidence="4">
    <name type="scientific">hydrocarbon metagenome</name>
    <dbReference type="NCBI Taxonomy" id="938273"/>
    <lineage>
        <taxon>unclassified sequences</taxon>
        <taxon>metagenomes</taxon>
        <taxon>ecological metagenomes</taxon>
    </lineage>
</organism>
<dbReference type="SUPFAM" id="SSF56796">
    <property type="entry name" value="Dehydroquinate synthase-like"/>
    <property type="match status" value="1"/>
</dbReference>
<keyword evidence="1" id="KW-0560">Oxidoreductase</keyword>
<dbReference type="InterPro" id="IPR056798">
    <property type="entry name" value="ADH_Fe_C"/>
</dbReference>
<evidence type="ECO:0000313" key="4">
    <source>
        <dbReference type="EMBL" id="KUG24846.1"/>
    </source>
</evidence>
<dbReference type="Gene3D" id="3.40.50.1970">
    <property type="match status" value="1"/>
</dbReference>
<feature type="domain" description="Alcohol dehydrogenase iron-type/glycerol dehydrogenase GldA" evidence="2">
    <location>
        <begin position="9"/>
        <end position="179"/>
    </location>
</feature>
<feature type="domain" description="Fe-containing alcohol dehydrogenase-like C-terminal" evidence="3">
    <location>
        <begin position="190"/>
        <end position="383"/>
    </location>
</feature>